<gene>
    <name evidence="2" type="ORF">Vgi01_10180</name>
</gene>
<dbReference type="InterPro" id="IPR013216">
    <property type="entry name" value="Methyltransf_11"/>
</dbReference>
<comment type="caution">
    <text evidence="2">The sequence shown here is derived from an EMBL/GenBank/DDBJ whole genome shotgun (WGS) entry which is preliminary data.</text>
</comment>
<protein>
    <recommendedName>
        <fullName evidence="1">Methyltransferase type 11 domain-containing protein</fullName>
    </recommendedName>
</protein>
<dbReference type="PANTHER" id="PTHR43464">
    <property type="entry name" value="METHYLTRANSFERASE"/>
    <property type="match status" value="1"/>
</dbReference>
<accession>A0ABQ4I8W1</accession>
<dbReference type="InterPro" id="IPR029063">
    <property type="entry name" value="SAM-dependent_MTases_sf"/>
</dbReference>
<dbReference type="EMBL" id="BOPA01000010">
    <property type="protein sequence ID" value="GIJ14334.1"/>
    <property type="molecule type" value="Genomic_DNA"/>
</dbReference>
<dbReference type="CDD" id="cd02440">
    <property type="entry name" value="AdoMet_MTases"/>
    <property type="match status" value="1"/>
</dbReference>
<evidence type="ECO:0000313" key="2">
    <source>
        <dbReference type="EMBL" id="GIJ14334.1"/>
    </source>
</evidence>
<sequence length="282" mass="29999">MVTAAVGSGWLALTSPNTVDDITEVWSLPVSRATLDVMRDAGLSLPRNDPRQYDDLAGEWWRPDGAFAMLHWLARARAALVPPAARPGALLVDLGCGAGLLAPHLVGKGYRHVGVDLTRSALIQAADHGVTVVNGDATAVPLADGCADVVAAGELLEHVPDWRAAVAQACRLLRPGGLLVLDTLNDTALSRLVAVRIAERLPTVPRGIHDPRLFVDDRELVAECARHGVDLRVRGVRPAVPGLLRWLLRRARGIGTPPDQVPRIVPTASAAVLYQGHGVRDG</sequence>
<dbReference type="Gene3D" id="3.40.50.150">
    <property type="entry name" value="Vaccinia Virus protein VP39"/>
    <property type="match status" value="1"/>
</dbReference>
<keyword evidence="3" id="KW-1185">Reference proteome</keyword>
<name>A0ABQ4I8W1_9ACTN</name>
<reference evidence="2 3" key="1">
    <citation type="submission" date="2021-01" db="EMBL/GenBank/DDBJ databases">
        <title>Whole genome shotgun sequence of Verrucosispora gifhornensis NBRC 16317.</title>
        <authorList>
            <person name="Komaki H."/>
            <person name="Tamura T."/>
        </authorList>
    </citation>
    <scope>NUCLEOTIDE SEQUENCE [LARGE SCALE GENOMIC DNA]</scope>
    <source>
        <strain evidence="2 3">NBRC 16317</strain>
    </source>
</reference>
<dbReference type="SUPFAM" id="SSF53335">
    <property type="entry name" value="S-adenosyl-L-methionine-dependent methyltransferases"/>
    <property type="match status" value="1"/>
</dbReference>
<proteinExistence type="predicted"/>
<dbReference type="Pfam" id="PF08241">
    <property type="entry name" value="Methyltransf_11"/>
    <property type="match status" value="1"/>
</dbReference>
<evidence type="ECO:0000259" key="1">
    <source>
        <dbReference type="Pfam" id="PF08241"/>
    </source>
</evidence>
<dbReference type="PANTHER" id="PTHR43464:SF23">
    <property type="entry name" value="JUVENILE HORMONE ACID O-METHYLTRANSFERASE"/>
    <property type="match status" value="1"/>
</dbReference>
<evidence type="ECO:0000313" key="3">
    <source>
        <dbReference type="Proteomes" id="UP000647860"/>
    </source>
</evidence>
<organism evidence="2 3">
    <name type="scientific">Micromonospora gifhornensis</name>
    <dbReference type="NCBI Taxonomy" id="84594"/>
    <lineage>
        <taxon>Bacteria</taxon>
        <taxon>Bacillati</taxon>
        <taxon>Actinomycetota</taxon>
        <taxon>Actinomycetes</taxon>
        <taxon>Micromonosporales</taxon>
        <taxon>Micromonosporaceae</taxon>
        <taxon>Micromonospora</taxon>
    </lineage>
</organism>
<feature type="domain" description="Methyltransferase type 11" evidence="1">
    <location>
        <begin position="92"/>
        <end position="181"/>
    </location>
</feature>
<dbReference type="Proteomes" id="UP000647860">
    <property type="component" value="Unassembled WGS sequence"/>
</dbReference>